<feature type="non-terminal residue" evidence="1">
    <location>
        <position position="1"/>
    </location>
</feature>
<dbReference type="EMBL" id="HADZ01019200">
    <property type="protein sequence ID" value="SBP83141.1"/>
    <property type="molecule type" value="Transcribed_RNA"/>
</dbReference>
<sequence>PSLSGLVFTSGQSSAAVHSAVFTVALYTLTWELTASWEIS</sequence>
<reference evidence="1" key="1">
    <citation type="submission" date="2016-05" db="EMBL/GenBank/DDBJ databases">
        <authorList>
            <person name="Lavstsen T."/>
            <person name="Jespersen J.S."/>
        </authorList>
    </citation>
    <scope>NUCLEOTIDE SEQUENCE</scope>
    <source>
        <tissue evidence="1">Brain</tissue>
    </source>
</reference>
<evidence type="ECO:0000313" key="1">
    <source>
        <dbReference type="EMBL" id="SBP83141.1"/>
    </source>
</evidence>
<dbReference type="AlphaFoldDB" id="A0A1A8CWU2"/>
<name>A0A1A8CWU2_NOTKA</name>
<gene>
    <name evidence="1" type="primary">Nfu_g_1_020251</name>
</gene>
<feature type="non-terminal residue" evidence="1">
    <location>
        <position position="40"/>
    </location>
</feature>
<organism evidence="1">
    <name type="scientific">Nothobranchius kadleci</name>
    <name type="common">African annual killifish</name>
    <dbReference type="NCBI Taxonomy" id="1051664"/>
    <lineage>
        <taxon>Eukaryota</taxon>
        <taxon>Metazoa</taxon>
        <taxon>Chordata</taxon>
        <taxon>Craniata</taxon>
        <taxon>Vertebrata</taxon>
        <taxon>Euteleostomi</taxon>
        <taxon>Actinopterygii</taxon>
        <taxon>Neopterygii</taxon>
        <taxon>Teleostei</taxon>
        <taxon>Neoteleostei</taxon>
        <taxon>Acanthomorphata</taxon>
        <taxon>Ovalentaria</taxon>
        <taxon>Atherinomorphae</taxon>
        <taxon>Cyprinodontiformes</taxon>
        <taxon>Nothobranchiidae</taxon>
        <taxon>Nothobranchius</taxon>
    </lineage>
</organism>
<reference evidence="1" key="2">
    <citation type="submission" date="2016-06" db="EMBL/GenBank/DDBJ databases">
        <title>The genome of a short-lived fish provides insights into sex chromosome evolution and the genetic control of aging.</title>
        <authorList>
            <person name="Reichwald K."/>
            <person name="Felder M."/>
            <person name="Petzold A."/>
            <person name="Koch P."/>
            <person name="Groth M."/>
            <person name="Platzer M."/>
        </authorList>
    </citation>
    <scope>NUCLEOTIDE SEQUENCE</scope>
    <source>
        <tissue evidence="1">Brain</tissue>
    </source>
</reference>
<accession>A0A1A8CWU2</accession>
<protein>
    <submittedName>
        <fullName evidence="1">Uncharacterized protein</fullName>
    </submittedName>
</protein>
<proteinExistence type="predicted"/>